<feature type="transmembrane region" description="Helical" evidence="1">
    <location>
        <begin position="221"/>
        <end position="240"/>
    </location>
</feature>
<gene>
    <name evidence="2" type="ORF">F6R98_12640</name>
</gene>
<proteinExistence type="predicted"/>
<feature type="transmembrane region" description="Helical" evidence="1">
    <location>
        <begin position="276"/>
        <end position="299"/>
    </location>
</feature>
<name>A0A5Q0BML3_9GAMM</name>
<feature type="transmembrane region" description="Helical" evidence="1">
    <location>
        <begin position="28"/>
        <end position="51"/>
    </location>
</feature>
<dbReference type="PANTHER" id="PTHR30238">
    <property type="entry name" value="MEMBRANE BOUND PREDICTED REDOX MODULATOR"/>
    <property type="match status" value="1"/>
</dbReference>
<dbReference type="PANTHER" id="PTHR30238:SF4">
    <property type="entry name" value="SLL1022 PROTEIN"/>
    <property type="match status" value="1"/>
</dbReference>
<evidence type="ECO:0000256" key="1">
    <source>
        <dbReference type="SAM" id="Phobius"/>
    </source>
</evidence>
<dbReference type="NCBIfam" id="NF010613">
    <property type="entry name" value="PRK14013.1-3"/>
    <property type="match status" value="1"/>
</dbReference>
<feature type="transmembrane region" description="Helical" evidence="1">
    <location>
        <begin position="63"/>
        <end position="83"/>
    </location>
</feature>
<keyword evidence="1" id="KW-0472">Membrane</keyword>
<dbReference type="EMBL" id="CP044205">
    <property type="protein sequence ID" value="QFY43358.1"/>
    <property type="molecule type" value="Genomic_DNA"/>
</dbReference>
<feature type="transmembrane region" description="Helical" evidence="1">
    <location>
        <begin position="117"/>
        <end position="137"/>
    </location>
</feature>
<keyword evidence="1" id="KW-0812">Transmembrane</keyword>
<dbReference type="Pfam" id="PF04332">
    <property type="entry name" value="DUF475"/>
    <property type="match status" value="1"/>
</dbReference>
<keyword evidence="1" id="KW-1133">Transmembrane helix</keyword>
<evidence type="ECO:0000313" key="3">
    <source>
        <dbReference type="Proteomes" id="UP000325755"/>
    </source>
</evidence>
<dbReference type="InParanoid" id="A0A5Q0BML3"/>
<dbReference type="InterPro" id="IPR007427">
    <property type="entry name" value="DUF475"/>
</dbReference>
<organism evidence="2 3">
    <name type="scientific">Candidatus Methylospira mobilis</name>
    <dbReference type="NCBI Taxonomy" id="1808979"/>
    <lineage>
        <taxon>Bacteria</taxon>
        <taxon>Pseudomonadati</taxon>
        <taxon>Pseudomonadota</taxon>
        <taxon>Gammaproteobacteria</taxon>
        <taxon>Methylococcales</taxon>
        <taxon>Methylococcaceae</taxon>
        <taxon>Candidatus Methylospira</taxon>
    </lineage>
</organism>
<feature type="transmembrane region" description="Helical" evidence="1">
    <location>
        <begin position="181"/>
        <end position="200"/>
    </location>
</feature>
<dbReference type="AlphaFoldDB" id="A0A5Q0BML3"/>
<sequence length="347" mass="38737">MKHFASSIIVTLVGLSVAYYWAGFPGLSVAFLLGLMEVSLSFDNAIVDASILKNMSAQWQRRFLTWGMLFAVFGVRMLLPLMIVSLTSGLSLTEVAHMAVQHPDLYARHIEQSHMQISAFGGMYLLMVFFSFFFRATKSVHWLRWLEKRLSRLGKLESIEVALALGILMGAQYFLPQESRLPVLLSGVIGVVLFVIIKSASKIVEDSESPQKVANQGFSAFVYLEILDLSFSLDGVIGAFAITQDIVIILIGLIMGAMVVRNFTLFLVRRSALDEFLFLEHGAHYAIGALSLLMLYTLFAEVSEIITGTLGMSIILLSLWSSIRHRRQTQQQPQPLAKAVARVKRRK</sequence>
<evidence type="ECO:0000313" key="2">
    <source>
        <dbReference type="EMBL" id="QFY43358.1"/>
    </source>
</evidence>
<dbReference type="Proteomes" id="UP000325755">
    <property type="component" value="Chromosome"/>
</dbReference>
<feature type="transmembrane region" description="Helical" evidence="1">
    <location>
        <begin position="246"/>
        <end position="264"/>
    </location>
</feature>
<reference evidence="2 3" key="1">
    <citation type="submission" date="2019-09" db="EMBL/GenBank/DDBJ databases">
        <title>Ecophysiology of the spiral-shaped methanotroph Methylospira mobilis as revealed by the complete genome sequence.</title>
        <authorList>
            <person name="Oshkin I.Y."/>
            <person name="Dedysh S.N."/>
            <person name="Miroshnikov K."/>
            <person name="Danilova O.V."/>
            <person name="Hakobyan A."/>
            <person name="Liesack W."/>
        </authorList>
    </citation>
    <scope>NUCLEOTIDE SEQUENCE [LARGE SCALE GENOMIC DNA]</scope>
    <source>
        <strain evidence="2 3">Shm1</strain>
    </source>
</reference>
<feature type="transmembrane region" description="Helical" evidence="1">
    <location>
        <begin position="158"/>
        <end position="175"/>
    </location>
</feature>
<keyword evidence="3" id="KW-1185">Reference proteome</keyword>
<dbReference type="KEGG" id="mmob:F6R98_12640"/>
<protein>
    <submittedName>
        <fullName evidence="2">DUF475 domain-containing protein</fullName>
    </submittedName>
</protein>
<accession>A0A5Q0BML3</accession>
<feature type="transmembrane region" description="Helical" evidence="1">
    <location>
        <begin position="305"/>
        <end position="323"/>
    </location>
</feature>
<dbReference type="OrthoDB" id="8533002at2"/>
<dbReference type="RefSeq" id="WP_153249340.1">
    <property type="nucleotide sequence ID" value="NZ_CP044205.1"/>
</dbReference>